<evidence type="ECO:0000313" key="2">
    <source>
        <dbReference type="Proteomes" id="UP000607653"/>
    </source>
</evidence>
<gene>
    <name evidence="1" type="ORF">HUJ06_025224</name>
</gene>
<proteinExistence type="predicted"/>
<dbReference type="EMBL" id="DUZY01000001">
    <property type="protein sequence ID" value="DAD23761.1"/>
    <property type="molecule type" value="Genomic_DNA"/>
</dbReference>
<accession>A0A822XX67</accession>
<reference evidence="1 2" key="1">
    <citation type="journal article" date="2020" name="Mol. Biol. Evol.">
        <title>Distinct Expression and Methylation Patterns for Genes with Different Fates following a Single Whole-Genome Duplication in Flowering Plants.</title>
        <authorList>
            <person name="Shi T."/>
            <person name="Rahmani R.S."/>
            <person name="Gugger P.F."/>
            <person name="Wang M."/>
            <person name="Li H."/>
            <person name="Zhang Y."/>
            <person name="Li Z."/>
            <person name="Wang Q."/>
            <person name="Van de Peer Y."/>
            <person name="Marchal K."/>
            <person name="Chen J."/>
        </authorList>
    </citation>
    <scope>NUCLEOTIDE SEQUENCE [LARGE SCALE GENOMIC DNA]</scope>
    <source>
        <tissue evidence="1">Leaf</tissue>
    </source>
</reference>
<sequence length="176" mass="19170">MIYRLWDCNNRNSLSLGYLPWVTVAGSIISKPLNESLGHSFCYVRPDPSRLSSSKVYSEETTTFRSISGTFVSANTSTPLSTAFVDLYSSNSLDRAATFESSTSFASIPLQPVPCYLMNFGPLSGNFRGVMGSNPLDRGFLSDPIKRGFMSGPLECGLFSGPLDKGSDQFSEELLS</sequence>
<keyword evidence="2" id="KW-1185">Reference proteome</keyword>
<organism evidence="1 2">
    <name type="scientific">Nelumbo nucifera</name>
    <name type="common">Sacred lotus</name>
    <dbReference type="NCBI Taxonomy" id="4432"/>
    <lineage>
        <taxon>Eukaryota</taxon>
        <taxon>Viridiplantae</taxon>
        <taxon>Streptophyta</taxon>
        <taxon>Embryophyta</taxon>
        <taxon>Tracheophyta</taxon>
        <taxon>Spermatophyta</taxon>
        <taxon>Magnoliopsida</taxon>
        <taxon>Proteales</taxon>
        <taxon>Nelumbonaceae</taxon>
        <taxon>Nelumbo</taxon>
    </lineage>
</organism>
<dbReference type="Proteomes" id="UP000607653">
    <property type="component" value="Unassembled WGS sequence"/>
</dbReference>
<dbReference type="AlphaFoldDB" id="A0A822XX67"/>
<evidence type="ECO:0000313" key="1">
    <source>
        <dbReference type="EMBL" id="DAD23761.1"/>
    </source>
</evidence>
<protein>
    <submittedName>
        <fullName evidence="1">Uncharacterized protein</fullName>
    </submittedName>
</protein>
<comment type="caution">
    <text evidence="1">The sequence shown here is derived from an EMBL/GenBank/DDBJ whole genome shotgun (WGS) entry which is preliminary data.</text>
</comment>
<name>A0A822XX67_NELNU</name>